<organism evidence="1">
    <name type="scientific">bioreactor metagenome</name>
    <dbReference type="NCBI Taxonomy" id="1076179"/>
    <lineage>
        <taxon>unclassified sequences</taxon>
        <taxon>metagenomes</taxon>
        <taxon>ecological metagenomes</taxon>
    </lineage>
</organism>
<dbReference type="EMBL" id="VSSQ01032043">
    <property type="protein sequence ID" value="MPM83179.1"/>
    <property type="molecule type" value="Genomic_DNA"/>
</dbReference>
<comment type="caution">
    <text evidence="1">The sequence shown here is derived from an EMBL/GenBank/DDBJ whole genome shotgun (WGS) entry which is preliminary data.</text>
</comment>
<proteinExistence type="predicted"/>
<name>A0A645D1V1_9ZZZZ</name>
<evidence type="ECO:0000313" key="1">
    <source>
        <dbReference type="EMBL" id="MPM83179.1"/>
    </source>
</evidence>
<gene>
    <name evidence="1" type="ORF">SDC9_130242</name>
</gene>
<reference evidence="1" key="1">
    <citation type="submission" date="2019-08" db="EMBL/GenBank/DDBJ databases">
        <authorList>
            <person name="Kucharzyk K."/>
            <person name="Murdoch R.W."/>
            <person name="Higgins S."/>
            <person name="Loffler F."/>
        </authorList>
    </citation>
    <scope>NUCLEOTIDE SEQUENCE</scope>
</reference>
<dbReference type="AlphaFoldDB" id="A0A645D1V1"/>
<accession>A0A645D1V1</accession>
<protein>
    <submittedName>
        <fullName evidence="1">Uncharacterized protein</fullName>
    </submittedName>
</protein>
<sequence>MLPNISCDCACPFSAAFFNHSRCFMLSLLGPLPSRYIREIWYIALTLPPSADLWNHSRASVLSSLFHAVFIRRSPYSKQSWGLSDSSSLLKSSAISFPMSDFSLVSNLDNFARASRLPFRAALMYRSSALSRSSAFTPEMIISARFTFASSLSRFTASSNQ</sequence>